<dbReference type="GeneID" id="111012159"/>
<dbReference type="PANTHER" id="PTHR21678:SF0">
    <property type="entry name" value="C3H1-TYPE DOMAIN-CONTAINING PROTEIN"/>
    <property type="match status" value="1"/>
</dbReference>
<sequence>MEKVEEEQQRQRSNWSELVEDLVTAGDIESAISLLQSVISGLQTLNDCNRDPQLAAALSDLSTLYSSKGFSLKADDIATKALVLKQQTQVSSPAGYGKTVKGDRTSSANVSSASRGSVGGASVATDWEAIADRSPNELISLQSSPNELLSLKREPDGTGLSVRETKDQTPRRRGRGTFSYKKDELYSDKLSDSSTIKDTKAEDATHGLEEGRRELKSAQYGTQHVLVLTDFPLSTKTMDLERLLGNFMNSGVAIRWVNDTTALAVFQTPSAALEALNHVRSPFTVHVLDENDPLLRSIRPRDLEPPKQRPKTCTRAAQRMIAQGIGVKLPTPDFGLKELRKQEEDRKNRIVTRQKLRDEAWGEDGPS</sequence>
<protein>
    <submittedName>
        <fullName evidence="3">Coiled-coil domain-containing protein R3HCC1L isoform X2</fullName>
    </submittedName>
</protein>
<feature type="region of interest" description="Disordered" evidence="1">
    <location>
        <begin position="343"/>
        <end position="367"/>
    </location>
</feature>
<evidence type="ECO:0000313" key="3">
    <source>
        <dbReference type="RefSeq" id="XP_022141904.1"/>
    </source>
</evidence>
<dbReference type="InterPro" id="IPR039884">
    <property type="entry name" value="R3HC1/R3HCL"/>
</dbReference>
<evidence type="ECO:0000313" key="2">
    <source>
        <dbReference type="Proteomes" id="UP000504603"/>
    </source>
</evidence>
<feature type="compositionally biased region" description="Low complexity" evidence="1">
    <location>
        <begin position="106"/>
        <end position="119"/>
    </location>
</feature>
<accession>A0A6J1CK33</accession>
<organism evidence="2 3">
    <name type="scientific">Momordica charantia</name>
    <name type="common">Bitter gourd</name>
    <name type="synonym">Balsam pear</name>
    <dbReference type="NCBI Taxonomy" id="3673"/>
    <lineage>
        <taxon>Eukaryota</taxon>
        <taxon>Viridiplantae</taxon>
        <taxon>Streptophyta</taxon>
        <taxon>Embryophyta</taxon>
        <taxon>Tracheophyta</taxon>
        <taxon>Spermatophyta</taxon>
        <taxon>Magnoliopsida</taxon>
        <taxon>eudicotyledons</taxon>
        <taxon>Gunneridae</taxon>
        <taxon>Pentapetalae</taxon>
        <taxon>rosids</taxon>
        <taxon>fabids</taxon>
        <taxon>Cucurbitales</taxon>
        <taxon>Cucurbitaceae</taxon>
        <taxon>Momordiceae</taxon>
        <taxon>Momordica</taxon>
    </lineage>
</organism>
<dbReference type="RefSeq" id="XP_022141904.1">
    <property type="nucleotide sequence ID" value="XM_022286212.1"/>
</dbReference>
<proteinExistence type="predicted"/>
<evidence type="ECO:0000256" key="1">
    <source>
        <dbReference type="SAM" id="MobiDB-lite"/>
    </source>
</evidence>
<reference evidence="3" key="1">
    <citation type="submission" date="2025-08" db="UniProtKB">
        <authorList>
            <consortium name="RefSeq"/>
        </authorList>
    </citation>
    <scope>IDENTIFICATION</scope>
    <source>
        <strain evidence="3">OHB3-1</strain>
    </source>
</reference>
<dbReference type="PANTHER" id="PTHR21678">
    <property type="entry name" value="GROWTH INHIBITION AND DIFFERENTIATION RELATED PROTEIN 88"/>
    <property type="match status" value="1"/>
</dbReference>
<dbReference type="Proteomes" id="UP000504603">
    <property type="component" value="Unplaced"/>
</dbReference>
<dbReference type="AlphaFoldDB" id="A0A6J1CK33"/>
<dbReference type="InterPro" id="IPR012677">
    <property type="entry name" value="Nucleotide-bd_a/b_plait_sf"/>
</dbReference>
<gene>
    <name evidence="3" type="primary">LOC111012159</name>
</gene>
<keyword evidence="2" id="KW-1185">Reference proteome</keyword>
<feature type="region of interest" description="Disordered" evidence="1">
    <location>
        <begin position="142"/>
        <end position="178"/>
    </location>
</feature>
<dbReference type="Gene3D" id="3.30.70.330">
    <property type="match status" value="1"/>
</dbReference>
<feature type="region of interest" description="Disordered" evidence="1">
    <location>
        <begin position="93"/>
        <end position="119"/>
    </location>
</feature>
<name>A0A6J1CK33_MOMCH</name>